<organism evidence="2 3">
    <name type="scientific">Acetobacterium fimetarium</name>
    <dbReference type="NCBI Taxonomy" id="52691"/>
    <lineage>
        <taxon>Bacteria</taxon>
        <taxon>Bacillati</taxon>
        <taxon>Bacillota</taxon>
        <taxon>Clostridia</taxon>
        <taxon>Eubacteriales</taxon>
        <taxon>Eubacteriaceae</taxon>
        <taxon>Acetobacterium</taxon>
    </lineage>
</organism>
<proteinExistence type="predicted"/>
<feature type="transmembrane region" description="Helical" evidence="1">
    <location>
        <begin position="146"/>
        <end position="166"/>
    </location>
</feature>
<name>A0ABR6WTV3_9FIRM</name>
<keyword evidence="1" id="KW-1133">Transmembrane helix</keyword>
<feature type="transmembrane region" description="Helical" evidence="1">
    <location>
        <begin position="186"/>
        <end position="207"/>
    </location>
</feature>
<accession>A0ABR6WTV3</accession>
<reference evidence="2 3" key="1">
    <citation type="journal article" date="2020" name="mSystems">
        <title>Defining Genomic and Predicted Metabolic Features of the Acetobacterium Genus.</title>
        <authorList>
            <person name="Ross D.E."/>
            <person name="Marshall C.W."/>
            <person name="Gulliver D."/>
            <person name="May H.D."/>
            <person name="Norman R.S."/>
        </authorList>
    </citation>
    <scope>NUCLEOTIDE SEQUENCE [LARGE SCALE GENOMIC DNA]</scope>
    <source>
        <strain evidence="2 3">DSM 8238</strain>
    </source>
</reference>
<evidence type="ECO:0000313" key="2">
    <source>
        <dbReference type="EMBL" id="MBC3803981.1"/>
    </source>
</evidence>
<protein>
    <submittedName>
        <fullName evidence="2">YeeE/YedE family protein</fullName>
    </submittedName>
</protein>
<feature type="transmembrane region" description="Helical" evidence="1">
    <location>
        <begin position="74"/>
        <end position="96"/>
    </location>
</feature>
<dbReference type="Proteomes" id="UP000603234">
    <property type="component" value="Unassembled WGS sequence"/>
</dbReference>
<comment type="caution">
    <text evidence="2">The sequence shown here is derived from an EMBL/GenBank/DDBJ whole genome shotgun (WGS) entry which is preliminary data.</text>
</comment>
<keyword evidence="3" id="KW-1185">Reference proteome</keyword>
<dbReference type="InterPro" id="IPR007272">
    <property type="entry name" value="Sulf_transp_TsuA/YedE"/>
</dbReference>
<gene>
    <name evidence="2" type="ORF">GH808_05965</name>
</gene>
<evidence type="ECO:0000256" key="1">
    <source>
        <dbReference type="SAM" id="Phobius"/>
    </source>
</evidence>
<sequence>MNLNDQKKDDFAKQFSVGLVLFVILLMVGVFLLQYAPMIAFFWLSGLGFGYVLQRSRFCFVAAFRDPVLTGSTAVTRGVLVALALTTIGFTAVKYICQSTGQIIPGHGYIVAIGMNTVVGGIIFGIGMVIAGGCASGMLMRIGEGFEMHLITLIGFFLGTILGNNHLQWWNNHWMWIKEGVFLPDLFGWAGALIIQLLVIALLYGLAVKWEAKQEV</sequence>
<keyword evidence="1" id="KW-0812">Transmembrane</keyword>
<feature type="transmembrane region" description="Helical" evidence="1">
    <location>
        <begin position="108"/>
        <end position="134"/>
    </location>
</feature>
<keyword evidence="1" id="KW-0472">Membrane</keyword>
<dbReference type="EMBL" id="WJBC01000006">
    <property type="protein sequence ID" value="MBC3803981.1"/>
    <property type="molecule type" value="Genomic_DNA"/>
</dbReference>
<evidence type="ECO:0000313" key="3">
    <source>
        <dbReference type="Proteomes" id="UP000603234"/>
    </source>
</evidence>
<dbReference type="Pfam" id="PF04143">
    <property type="entry name" value="Sulf_transp"/>
    <property type="match status" value="1"/>
</dbReference>